<evidence type="ECO:0000256" key="1">
    <source>
        <dbReference type="SAM" id="MobiDB-lite"/>
    </source>
</evidence>
<dbReference type="AlphaFoldDB" id="I0YKH0"/>
<dbReference type="eggNOG" id="ENOG502S6A2">
    <property type="taxonomic scope" value="Eukaryota"/>
</dbReference>
<feature type="domain" description="DUF7912" evidence="2">
    <location>
        <begin position="206"/>
        <end position="291"/>
    </location>
</feature>
<comment type="caution">
    <text evidence="3">The sequence shown here is derived from an EMBL/GenBank/DDBJ whole genome shotgun (WGS) entry which is preliminary data.</text>
</comment>
<dbReference type="SUPFAM" id="SSF75420">
    <property type="entry name" value="YhbC-like, N-terminal domain"/>
    <property type="match status" value="1"/>
</dbReference>
<proteinExistence type="inferred from homology"/>
<name>I0YKH0_COCSC</name>
<dbReference type="EMBL" id="AGSI01000021">
    <property type="protein sequence ID" value="EIE18889.1"/>
    <property type="molecule type" value="Genomic_DNA"/>
</dbReference>
<dbReference type="GeneID" id="17036839"/>
<dbReference type="Proteomes" id="UP000007264">
    <property type="component" value="Unassembled WGS sequence"/>
</dbReference>
<dbReference type="STRING" id="574566.I0YKH0"/>
<evidence type="ECO:0000313" key="3">
    <source>
        <dbReference type="EMBL" id="EIE18889.1"/>
    </source>
</evidence>
<dbReference type="HAMAP" id="MF_01077">
    <property type="entry name" value="RimP"/>
    <property type="match status" value="1"/>
</dbReference>
<dbReference type="KEGG" id="csl:COCSUDRAFT_45036"/>
<dbReference type="PANTHER" id="PTHR34544:SF3">
    <property type="entry name" value="OS07G0155200 PROTEIN"/>
    <property type="match status" value="1"/>
</dbReference>
<dbReference type="Pfam" id="PF25498">
    <property type="entry name" value="DUF7912"/>
    <property type="match status" value="1"/>
</dbReference>
<feature type="compositionally biased region" description="Acidic residues" evidence="1">
    <location>
        <begin position="87"/>
        <end position="98"/>
    </location>
</feature>
<reference evidence="3 4" key="1">
    <citation type="journal article" date="2012" name="Genome Biol.">
        <title>The genome of the polar eukaryotic microalga coccomyxa subellipsoidea reveals traits of cold adaptation.</title>
        <authorList>
            <person name="Blanc G."/>
            <person name="Agarkova I."/>
            <person name="Grimwood J."/>
            <person name="Kuo A."/>
            <person name="Brueggeman A."/>
            <person name="Dunigan D."/>
            <person name="Gurnon J."/>
            <person name="Ladunga I."/>
            <person name="Lindquist E."/>
            <person name="Lucas S."/>
            <person name="Pangilinan J."/>
            <person name="Proschold T."/>
            <person name="Salamov A."/>
            <person name="Schmutz J."/>
            <person name="Weeks D."/>
            <person name="Yamada T."/>
            <person name="Claverie J.M."/>
            <person name="Grigoriev I."/>
            <person name="Van Etten J."/>
            <person name="Lomsadze A."/>
            <person name="Borodovsky M."/>
        </authorList>
    </citation>
    <scope>NUCLEOTIDE SEQUENCE [LARGE SCALE GENOMIC DNA]</scope>
    <source>
        <strain evidence="3 4">C-169</strain>
    </source>
</reference>
<evidence type="ECO:0000313" key="4">
    <source>
        <dbReference type="Proteomes" id="UP000007264"/>
    </source>
</evidence>
<feature type="region of interest" description="Disordered" evidence="1">
    <location>
        <begin position="84"/>
        <end position="108"/>
    </location>
</feature>
<keyword evidence="4" id="KW-1185">Reference proteome</keyword>
<dbReference type="OrthoDB" id="1100432at2759"/>
<gene>
    <name evidence="3" type="ORF">COCSUDRAFT_45036</name>
</gene>
<dbReference type="RefSeq" id="XP_005643433.1">
    <property type="nucleotide sequence ID" value="XM_005643376.1"/>
</dbReference>
<dbReference type="InterPro" id="IPR003728">
    <property type="entry name" value="Ribosome_maturation_RimP"/>
</dbReference>
<organism evidence="3 4">
    <name type="scientific">Coccomyxa subellipsoidea (strain C-169)</name>
    <name type="common">Green microalga</name>
    <dbReference type="NCBI Taxonomy" id="574566"/>
    <lineage>
        <taxon>Eukaryota</taxon>
        <taxon>Viridiplantae</taxon>
        <taxon>Chlorophyta</taxon>
        <taxon>core chlorophytes</taxon>
        <taxon>Trebouxiophyceae</taxon>
        <taxon>Trebouxiophyceae incertae sedis</taxon>
        <taxon>Coccomyxaceae</taxon>
        <taxon>Coccomyxa</taxon>
        <taxon>Coccomyxa subellipsoidea</taxon>
    </lineage>
</organism>
<sequence>MHNDILKFGFQEGRSCSTSTCFAISPMNSVDDVIKDMESQEFPARTVDYDADSDSVDEFPAEGYSEDDLQLVEDFVEDVAPAKGLPAEDDEDDSDGEPDVTSTSGDGPIVEFAGLPEWGKPALEVAKQVLRAPEMENIELYSFRAAALRDRLYIRIDKMDDLYGSPTLDDVALFSSKFSQALDARLGEEAAGKLSVEVSSPGAERIVRVPRELERFGSLPMQVTYLKEPGSTETDTKVLSLKELDEQQGTSRWGLADVKANRRKGVMKLSKREAGISFDLPISSLQLIKLHLEI</sequence>
<accession>I0YKH0</accession>
<dbReference type="GO" id="GO:0042274">
    <property type="term" value="P:ribosomal small subunit biogenesis"/>
    <property type="evidence" value="ECO:0007669"/>
    <property type="project" value="InterPro"/>
</dbReference>
<dbReference type="InterPro" id="IPR035956">
    <property type="entry name" value="RimP_N_sf"/>
</dbReference>
<dbReference type="PANTHER" id="PTHR34544">
    <property type="entry name" value="OSJNBA0006B20.18 PROTEIN"/>
    <property type="match status" value="1"/>
</dbReference>
<dbReference type="InterPro" id="IPR057234">
    <property type="entry name" value="DUF7912"/>
</dbReference>
<protein>
    <recommendedName>
        <fullName evidence="2">DUF7912 domain-containing protein</fullName>
    </recommendedName>
</protein>
<evidence type="ECO:0000259" key="2">
    <source>
        <dbReference type="Pfam" id="PF25498"/>
    </source>
</evidence>